<dbReference type="InterPro" id="IPR042108">
    <property type="entry name" value="GTPase_HflX_N_sf"/>
</dbReference>
<dbReference type="Gene3D" id="3.40.50.11060">
    <property type="entry name" value="GTPase HflX, N-terminal domain"/>
    <property type="match status" value="1"/>
</dbReference>
<proteinExistence type="predicted"/>
<comment type="caution">
    <text evidence="2">The sequence shown here is derived from an EMBL/GenBank/DDBJ whole genome shotgun (WGS) entry which is preliminary data.</text>
</comment>
<evidence type="ECO:0000259" key="1">
    <source>
        <dbReference type="Pfam" id="PF13167"/>
    </source>
</evidence>
<dbReference type="EMBL" id="VSSQ01062792">
    <property type="protein sequence ID" value="MPN15912.1"/>
    <property type="molecule type" value="Genomic_DNA"/>
</dbReference>
<dbReference type="AlphaFoldDB" id="A0A645FQM3"/>
<feature type="domain" description="GTPase HflX N-terminal" evidence="1">
    <location>
        <begin position="52"/>
        <end position="93"/>
    </location>
</feature>
<dbReference type="InterPro" id="IPR025121">
    <property type="entry name" value="GTPase_HflX_N"/>
</dbReference>
<protein>
    <submittedName>
        <fullName evidence="2">GTPase HflX</fullName>
    </submittedName>
</protein>
<dbReference type="Pfam" id="PF13167">
    <property type="entry name" value="GTP-bdg_N"/>
    <property type="match status" value="1"/>
</dbReference>
<reference evidence="2" key="1">
    <citation type="submission" date="2019-08" db="EMBL/GenBank/DDBJ databases">
        <authorList>
            <person name="Kucharzyk K."/>
            <person name="Murdoch R.W."/>
            <person name="Higgins S."/>
            <person name="Loffler F."/>
        </authorList>
    </citation>
    <scope>NUCLEOTIDE SEQUENCE</scope>
</reference>
<gene>
    <name evidence="2" type="primary">hflX_37</name>
    <name evidence="2" type="ORF">SDC9_163248</name>
</gene>
<name>A0A645FQM3_9ZZZZ</name>
<accession>A0A645FQM3</accession>
<organism evidence="2">
    <name type="scientific">bioreactor metagenome</name>
    <dbReference type="NCBI Taxonomy" id="1076179"/>
    <lineage>
        <taxon>unclassified sequences</taxon>
        <taxon>metagenomes</taxon>
        <taxon>ecological metagenomes</taxon>
    </lineage>
</organism>
<evidence type="ECO:0000313" key="2">
    <source>
        <dbReference type="EMBL" id="MPN15912.1"/>
    </source>
</evidence>
<sequence>MHAALFLSSHERNINVMQEQNNFISYSDTEMPKCALCALINDTFDEKAAEISLDELSRLVETAGGIPFARITQARQTPDPTTYFGSGKLSELKI</sequence>